<dbReference type="InterPro" id="IPR011598">
    <property type="entry name" value="bHLH_dom"/>
</dbReference>
<proteinExistence type="predicted"/>
<dbReference type="SMART" id="SM00353">
    <property type="entry name" value="HLH"/>
    <property type="match status" value="1"/>
</dbReference>
<comment type="caution">
    <text evidence="3">The sequence shown here is derived from an EMBL/GenBank/DDBJ whole genome shotgun (WGS) entry which is preliminary data.</text>
</comment>
<dbReference type="PROSITE" id="PS50888">
    <property type="entry name" value="BHLH"/>
    <property type="match status" value="1"/>
</dbReference>
<dbReference type="GO" id="GO:0046983">
    <property type="term" value="F:protein dimerization activity"/>
    <property type="evidence" value="ECO:0007669"/>
    <property type="project" value="InterPro"/>
</dbReference>
<feature type="region of interest" description="Disordered" evidence="1">
    <location>
        <begin position="199"/>
        <end position="318"/>
    </location>
</feature>
<feature type="region of interest" description="Disordered" evidence="1">
    <location>
        <begin position="355"/>
        <end position="417"/>
    </location>
</feature>
<feature type="compositionally biased region" description="Low complexity" evidence="1">
    <location>
        <begin position="256"/>
        <end position="283"/>
    </location>
</feature>
<feature type="compositionally biased region" description="Polar residues" evidence="1">
    <location>
        <begin position="580"/>
        <end position="594"/>
    </location>
</feature>
<dbReference type="Gene3D" id="4.10.280.10">
    <property type="entry name" value="Helix-loop-helix DNA-binding domain"/>
    <property type="match status" value="1"/>
</dbReference>
<organism evidence="3 4">
    <name type="scientific">Lecanosticta acicola</name>
    <dbReference type="NCBI Taxonomy" id="111012"/>
    <lineage>
        <taxon>Eukaryota</taxon>
        <taxon>Fungi</taxon>
        <taxon>Dikarya</taxon>
        <taxon>Ascomycota</taxon>
        <taxon>Pezizomycotina</taxon>
        <taxon>Dothideomycetes</taxon>
        <taxon>Dothideomycetidae</taxon>
        <taxon>Mycosphaerellales</taxon>
        <taxon>Mycosphaerellaceae</taxon>
        <taxon>Lecanosticta</taxon>
    </lineage>
</organism>
<protein>
    <recommendedName>
        <fullName evidence="2">BHLH domain-containing protein</fullName>
    </recommendedName>
</protein>
<accession>A0AAI8Z060</accession>
<evidence type="ECO:0000259" key="2">
    <source>
        <dbReference type="PROSITE" id="PS50888"/>
    </source>
</evidence>
<dbReference type="EMBL" id="CAVMBE010000032">
    <property type="protein sequence ID" value="CAK4028686.1"/>
    <property type="molecule type" value="Genomic_DNA"/>
</dbReference>
<dbReference type="AlphaFoldDB" id="A0AAI8Z060"/>
<feature type="domain" description="BHLH" evidence="2">
    <location>
        <begin position="432"/>
        <end position="485"/>
    </location>
</feature>
<feature type="compositionally biased region" description="Polar residues" evidence="1">
    <location>
        <begin position="219"/>
        <end position="255"/>
    </location>
</feature>
<evidence type="ECO:0000256" key="1">
    <source>
        <dbReference type="SAM" id="MobiDB-lite"/>
    </source>
</evidence>
<feature type="compositionally biased region" description="Low complexity" evidence="1">
    <location>
        <begin position="525"/>
        <end position="560"/>
    </location>
</feature>
<reference evidence="3" key="1">
    <citation type="submission" date="2023-11" db="EMBL/GenBank/DDBJ databases">
        <authorList>
            <person name="Alioto T."/>
            <person name="Alioto T."/>
            <person name="Gomez Garrido J."/>
        </authorList>
    </citation>
    <scope>NUCLEOTIDE SEQUENCE</scope>
</reference>
<evidence type="ECO:0000313" key="4">
    <source>
        <dbReference type="Proteomes" id="UP001296104"/>
    </source>
</evidence>
<feature type="compositionally biased region" description="Low complexity" evidence="1">
    <location>
        <begin position="567"/>
        <end position="579"/>
    </location>
</feature>
<feature type="compositionally biased region" description="Pro residues" evidence="1">
    <location>
        <begin position="509"/>
        <end position="524"/>
    </location>
</feature>
<dbReference type="Pfam" id="PF00010">
    <property type="entry name" value="HLH"/>
    <property type="match status" value="1"/>
</dbReference>
<name>A0AAI8Z060_9PEZI</name>
<gene>
    <name evidence="3" type="ORF">LECACI_7A005176</name>
</gene>
<feature type="region of interest" description="Disordered" evidence="1">
    <location>
        <begin position="1"/>
        <end position="33"/>
    </location>
</feature>
<keyword evidence="4" id="KW-1185">Reference proteome</keyword>
<dbReference type="Proteomes" id="UP001296104">
    <property type="component" value="Unassembled WGS sequence"/>
</dbReference>
<feature type="region of interest" description="Disordered" evidence="1">
    <location>
        <begin position="504"/>
        <end position="622"/>
    </location>
</feature>
<dbReference type="SUPFAM" id="SSF47459">
    <property type="entry name" value="HLH, helix-loop-helix DNA-binding domain"/>
    <property type="match status" value="1"/>
</dbReference>
<sequence length="622" mass="67424">MAAAAASYQQSQLPGGHLGPGMDNTFHGGQQQSAMNFGDNSLFAFDNSDLSSLSVDSNQQPILNQNDNHYLSTFFDNPSIITNEFNPFDFSPSAEQRPTANGNPSLFAGAFFDYNSGTINPNTPGAYQRNSSQPNAAALSADDYTAASTIHSLKATSSSSFQANPNGLGGASWGAFMMPQQMPLNISMGNAPLVGANGQAPPQFFAHPQNMSIAPGTFPFQQQQQRSHAQNGNSRNQQVRPQFNSHHSFTASSSYQGQNRPQQPQNPQFQGQQQQATPPSQGGRPPLYQFGSDQGFDGNRYSNSSAAPQPDGKANNLLGVPGAVQAARTPYQNGQLLPPQQQAAQWAEMARRNGAQFPDAHDHKRRKSGEGQSSTPRAMHGDIGYDTFADGSAKRRRSSLTRHPSELPGSPLLQEQDRSLLRNKRETLSDAQKRDNHIQSEKKRRNIINQGYEDLNRLVPCLASGKSGLSRSECLQEIACYLESLIRGADSAMNWLKVSRQELGSYNPRPAPPPPPPFGHPPQPQIQRPLLPPSAQTPRPAPQQAQYPAPQAQQPPEQQVPRPPPQSQQQAPQQVHEPASQPQQPGTEQVQNTSQQTQGAQAPPQTPGPVFKSEGNGLPPSE</sequence>
<dbReference type="InterPro" id="IPR036638">
    <property type="entry name" value="HLH_DNA-bd_sf"/>
</dbReference>
<evidence type="ECO:0000313" key="3">
    <source>
        <dbReference type="EMBL" id="CAK4028686.1"/>
    </source>
</evidence>